<proteinExistence type="predicted"/>
<gene>
    <name evidence="1" type="ORF">METD_I4636</name>
</gene>
<evidence type="ECO:0000313" key="1">
    <source>
        <dbReference type="EMBL" id="CAX26258.1"/>
    </source>
</evidence>
<name>C7CGE6_METED</name>
<dbReference type="Proteomes" id="UP000008070">
    <property type="component" value="Chromosome"/>
</dbReference>
<organism evidence="1 2">
    <name type="scientific">Methylorubrum extorquens (strain DSM 6343 / CIP 106787 / DM4)</name>
    <name type="common">Methylobacterium extorquens</name>
    <dbReference type="NCBI Taxonomy" id="661410"/>
    <lineage>
        <taxon>Bacteria</taxon>
        <taxon>Pseudomonadati</taxon>
        <taxon>Pseudomonadota</taxon>
        <taxon>Alphaproteobacteria</taxon>
        <taxon>Hyphomicrobiales</taxon>
        <taxon>Methylobacteriaceae</taxon>
        <taxon>Methylorubrum</taxon>
    </lineage>
</organism>
<dbReference type="KEGG" id="mdi:METDI4636"/>
<dbReference type="AlphaFoldDB" id="C7CGE6"/>
<sequence length="71" mass="7998">MIDHDHGPVCRLSTIPSSTLLSWHLSTLYVDRPQLAWRYTGQRLQAWANERASSTLSSQAVLEIGMLSSTR</sequence>
<reference evidence="2" key="1">
    <citation type="journal article" date="2009" name="PLoS ONE">
        <title>Methylobacterium genome sequences: a reference blueprint to investigate microbial metabolism of C1 compounds from natural and industrial sources.</title>
        <authorList>
            <person name="Vuilleumier S."/>
            <person name="Chistoserdova L."/>
            <person name="Lee M.-C."/>
            <person name="Bringel F."/>
            <person name="Lajus A."/>
            <person name="Zhou Y."/>
            <person name="Gourion B."/>
            <person name="Barbe V."/>
            <person name="Chang J."/>
            <person name="Cruveiller S."/>
            <person name="Dossat C."/>
            <person name="Gillett W."/>
            <person name="Gruffaz C."/>
            <person name="Haugen E."/>
            <person name="Hourcade E."/>
            <person name="Levy R."/>
            <person name="Mangenot S."/>
            <person name="Muller E."/>
            <person name="Nadalig T."/>
            <person name="Pagni M."/>
            <person name="Penny C."/>
            <person name="Peyraud R."/>
            <person name="Robinson D.G."/>
            <person name="Roche D."/>
            <person name="Rouy Z."/>
            <person name="Saenampechek C."/>
            <person name="Salvignol G."/>
            <person name="Vallenet D."/>
            <person name="Wu Z."/>
            <person name="Marx C.J."/>
            <person name="Vorholt J.A."/>
            <person name="Olson M.V."/>
            <person name="Kaul R."/>
            <person name="Weissenbach J."/>
            <person name="Medigue C."/>
            <person name="Lidstrom M.E."/>
        </authorList>
    </citation>
    <scope>NUCLEOTIDE SEQUENCE [LARGE SCALE GENOMIC DNA]</scope>
    <source>
        <strain evidence="2">DSM 6343 / CIP 106787 / DM4</strain>
    </source>
</reference>
<protein>
    <submittedName>
        <fullName evidence="1">Uncharacterized protein</fullName>
    </submittedName>
</protein>
<accession>C7CGE6</accession>
<evidence type="ECO:0000313" key="2">
    <source>
        <dbReference type="Proteomes" id="UP000008070"/>
    </source>
</evidence>
<dbReference type="HOGENOM" id="CLU_2735392_0_0_5"/>
<dbReference type="EMBL" id="FP103042">
    <property type="protein sequence ID" value="CAX26258.1"/>
    <property type="molecule type" value="Genomic_DNA"/>
</dbReference>